<dbReference type="RefSeq" id="WP_183986799.1">
    <property type="nucleotide sequence ID" value="NZ_JACHHG010000006.1"/>
</dbReference>
<name>A0A841I1Y7_9DEIO</name>
<accession>A0A841I1Y7</accession>
<dbReference type="Gene3D" id="3.60.21.10">
    <property type="match status" value="1"/>
</dbReference>
<dbReference type="EMBL" id="JACHHG010000006">
    <property type="protein sequence ID" value="MBB6098399.1"/>
    <property type="molecule type" value="Genomic_DNA"/>
</dbReference>
<dbReference type="InterPro" id="IPR029052">
    <property type="entry name" value="Metallo-depent_PP-like"/>
</dbReference>
<organism evidence="1 2">
    <name type="scientific">Deinobacterium chartae</name>
    <dbReference type="NCBI Taxonomy" id="521158"/>
    <lineage>
        <taxon>Bacteria</taxon>
        <taxon>Thermotogati</taxon>
        <taxon>Deinococcota</taxon>
        <taxon>Deinococci</taxon>
        <taxon>Deinococcales</taxon>
        <taxon>Deinococcaceae</taxon>
        <taxon>Deinobacterium</taxon>
    </lineage>
</organism>
<dbReference type="AlphaFoldDB" id="A0A841I1Y7"/>
<dbReference type="Proteomes" id="UP000569951">
    <property type="component" value="Unassembled WGS sequence"/>
</dbReference>
<evidence type="ECO:0000313" key="1">
    <source>
        <dbReference type="EMBL" id="MBB6098399.1"/>
    </source>
</evidence>
<sequence>MPHAEYLLLEVRGATLDVRFRQVPFDLAALRRDIVESGMPHAERWAAGWR</sequence>
<evidence type="ECO:0000313" key="2">
    <source>
        <dbReference type="Proteomes" id="UP000569951"/>
    </source>
</evidence>
<reference evidence="1 2" key="1">
    <citation type="submission" date="2020-08" db="EMBL/GenBank/DDBJ databases">
        <title>Genomic Encyclopedia of Type Strains, Phase IV (KMG-IV): sequencing the most valuable type-strain genomes for metagenomic binning, comparative biology and taxonomic classification.</title>
        <authorList>
            <person name="Goeker M."/>
        </authorList>
    </citation>
    <scope>NUCLEOTIDE SEQUENCE [LARGE SCALE GENOMIC DNA]</scope>
    <source>
        <strain evidence="1 2">DSM 21458</strain>
    </source>
</reference>
<comment type="caution">
    <text evidence="1">The sequence shown here is derived from an EMBL/GenBank/DDBJ whole genome shotgun (WGS) entry which is preliminary data.</text>
</comment>
<proteinExistence type="predicted"/>
<gene>
    <name evidence="1" type="ORF">HNR42_001833</name>
</gene>
<keyword evidence="2" id="KW-1185">Reference proteome</keyword>
<protein>
    <submittedName>
        <fullName evidence="1">Uncharacterized protein</fullName>
    </submittedName>
</protein>